<keyword evidence="9 10" id="KW-0411">Iron-sulfur</keyword>
<evidence type="ECO:0000256" key="10">
    <source>
        <dbReference type="RuleBase" id="RU366072"/>
    </source>
</evidence>
<keyword evidence="6 10" id="KW-0274">FAD</keyword>
<organism evidence="13 14">
    <name type="scientific">Methanosarcina vacuolata Z-761</name>
    <dbReference type="NCBI Taxonomy" id="1434123"/>
    <lineage>
        <taxon>Archaea</taxon>
        <taxon>Methanobacteriati</taxon>
        <taxon>Methanobacteriota</taxon>
        <taxon>Stenosarchaea group</taxon>
        <taxon>Methanomicrobia</taxon>
        <taxon>Methanosarcinales</taxon>
        <taxon>Methanosarcinaceae</taxon>
        <taxon>Methanosarcina</taxon>
    </lineage>
</organism>
<keyword evidence="5 10" id="KW-0479">Metal-binding</keyword>
<comment type="cofactor">
    <cofactor evidence="1 10">
        <name>FAD</name>
        <dbReference type="ChEBI" id="CHEBI:57692"/>
    </cofactor>
</comment>
<sequence length="810" mass="88325">MNAALDKTAVFICHCSGNISERIDINSLKKTLKAEGVPVFDYEYLCSREGQTLIKNKILEGNLDRIVIGSCTPSKHGTLFKKCIQEAGLNRAMLEIANLREQCAWVHPDKAGATEKALSLLRGKINRLENHEPLEELKVNIVPQALVIGGGIAGITAAVNLADNGISTYLVEKDSSIGGNMAKIGKVFSPDKLAEECAMCSLSPLMNEVVANPKINLLTWTEVERLSGSAGNFTVRLRKKPRYVHDNCTGCGRCSRICPVLVENEFNCGYIDKKAISLRFSQSVPKIYCIDPDHCLQFKGETCGKCAEVCKSGAIDFSQKEEIIELNVGAVIVATGFEEYDASQKPQYGYGIFKNVMTQMELARMLGINGPTKGGLVRPSDFSLDPDAVSSTGTCGSKISSENSSENFSDNFSENVPGTPKRIVMIQCVGSRDEKESGNRYCSRYCCMAALKHSNLIMKKYPGTEVTICYVDLRALGFYENYYRAVQDMGVRFVRGRPAEIVEKPDKSLLVRLEDTLNQKITELPADLVVLSAAMVPSKGTRKIASILNISQDESGFIKERHSKLRPVDSSLDGIFVCGTAQSPKDVTDTISQAGLASVRARAFIADSPKALVNEIPTINQLLCNQCKECLKCPFEAFSLNENGKIIVDPLVCTGCGYCTELCQNGAIQIEGFTKSQLKAEVEGVAKEGDLLGFVNSGIASLTCDNIGNSALTYPSNVKLIKVPTNLVVDKDLLLHAFKNGVSAVLFIEDPPDSPKAEIIYPLTVSHFEKLKKELGDSGNRLYFKKAYVPNTRGLAGTFTSLAKEGEMIK</sequence>
<evidence type="ECO:0000256" key="1">
    <source>
        <dbReference type="ARBA" id="ARBA00001974"/>
    </source>
</evidence>
<dbReference type="GO" id="GO:0016491">
    <property type="term" value="F:oxidoreductase activity"/>
    <property type="evidence" value="ECO:0007669"/>
    <property type="project" value="UniProtKB-UniRule"/>
</dbReference>
<dbReference type="Pfam" id="PF02662">
    <property type="entry name" value="FlpD"/>
    <property type="match status" value="1"/>
</dbReference>
<dbReference type="STRING" id="1434123.MSVAZ_2790"/>
<dbReference type="RefSeq" id="WP_048122203.1">
    <property type="nucleotide sequence ID" value="NZ_CP009520.1"/>
</dbReference>
<evidence type="ECO:0000256" key="2">
    <source>
        <dbReference type="ARBA" id="ARBA00006561"/>
    </source>
</evidence>
<protein>
    <recommendedName>
        <fullName evidence="10">CoB--CoM heterodisulfide reductase iron-sulfur subunit A</fullName>
        <ecNumber evidence="10">1.8.-.-</ecNumber>
    </recommendedName>
</protein>
<dbReference type="HOGENOM" id="CLU_020302_0_0_2"/>
<evidence type="ECO:0000256" key="7">
    <source>
        <dbReference type="ARBA" id="ARBA00023002"/>
    </source>
</evidence>
<feature type="domain" description="4Fe-4S ferredoxin-type" evidence="12">
    <location>
        <begin position="644"/>
        <end position="673"/>
    </location>
</feature>
<evidence type="ECO:0000313" key="13">
    <source>
        <dbReference type="EMBL" id="AKB45059.1"/>
    </source>
</evidence>
<evidence type="ECO:0000256" key="9">
    <source>
        <dbReference type="ARBA" id="ARBA00023014"/>
    </source>
</evidence>
<dbReference type="InterPro" id="IPR036188">
    <property type="entry name" value="FAD/NAD-bd_sf"/>
</dbReference>
<reference evidence="13 14" key="1">
    <citation type="submission" date="2014-07" db="EMBL/GenBank/DDBJ databases">
        <title>Methanogenic archaea and the global carbon cycle.</title>
        <authorList>
            <person name="Henriksen J.R."/>
            <person name="Luke J."/>
            <person name="Reinhart S."/>
            <person name="Benedict M.N."/>
            <person name="Youngblut N.D."/>
            <person name="Metcalf M.E."/>
            <person name="Whitaker R.J."/>
            <person name="Metcalf W.W."/>
        </authorList>
    </citation>
    <scope>NUCLEOTIDE SEQUENCE [LARGE SCALE GENOMIC DNA]</scope>
    <source>
        <strain evidence="13 14">Z-761</strain>
    </source>
</reference>
<dbReference type="InterPro" id="IPR017900">
    <property type="entry name" value="4Fe4S_Fe_S_CS"/>
</dbReference>
<keyword evidence="3 10" id="KW-0004">4Fe-4S</keyword>
<dbReference type="SUPFAM" id="SSF54862">
    <property type="entry name" value="4Fe-4S ferredoxins"/>
    <property type="match status" value="1"/>
</dbReference>
<evidence type="ECO:0000256" key="11">
    <source>
        <dbReference type="SAM" id="MobiDB-lite"/>
    </source>
</evidence>
<comment type="function">
    <text evidence="10">Part of a complex that catalyzes the reversible reduction of CoM-S-S-CoB to the thiol-coenzymes H-S-CoM (coenzyme M) and H-S-CoB (coenzyme B).</text>
</comment>
<dbReference type="Gene3D" id="3.30.70.3270">
    <property type="match status" value="1"/>
</dbReference>
<dbReference type="KEGG" id="mvc:MSVAZ_2790"/>
<comment type="subunit">
    <text evidence="10">The ferredoxin:CoB-CoM heterodisulfide reductase is composed of three subunits; HdrA, HdrB and HdrC.</text>
</comment>
<keyword evidence="4 10" id="KW-0285">Flavoprotein</keyword>
<dbReference type="NCBIfam" id="NF041778">
    <property type="entry name" value="hetero_SS_HdrA"/>
    <property type="match status" value="1"/>
</dbReference>
<feature type="domain" description="4Fe-4S ferredoxin-type" evidence="12">
    <location>
        <begin position="615"/>
        <end position="643"/>
    </location>
</feature>
<dbReference type="PANTHER" id="PTHR43498">
    <property type="entry name" value="FERREDOXIN:COB-COM HETERODISULFIDE REDUCTASE SUBUNIT A"/>
    <property type="match status" value="1"/>
</dbReference>
<keyword evidence="14" id="KW-1185">Reference proteome</keyword>
<dbReference type="InterPro" id="IPR039650">
    <property type="entry name" value="HdrA-like"/>
</dbReference>
<comment type="pathway">
    <text evidence="10">Cofactor metabolism; coenzyme M-coenzyme B heterodisulfide reduction; coenzyme B and coenzyme M from coenzyme M-coenzyme B heterodisulfide: step 1/1.</text>
</comment>
<dbReference type="EMBL" id="CP009520">
    <property type="protein sequence ID" value="AKB45059.1"/>
    <property type="molecule type" value="Genomic_DNA"/>
</dbReference>
<feature type="compositionally biased region" description="Low complexity" evidence="11">
    <location>
        <begin position="400"/>
        <end position="412"/>
    </location>
</feature>
<dbReference type="EC" id="1.8.-.-" evidence="10"/>
<proteinExistence type="inferred from homology"/>
<name>A0A0E3Q870_9EURY</name>
<evidence type="ECO:0000259" key="12">
    <source>
        <dbReference type="PROSITE" id="PS51379"/>
    </source>
</evidence>
<evidence type="ECO:0000256" key="5">
    <source>
        <dbReference type="ARBA" id="ARBA00022723"/>
    </source>
</evidence>
<dbReference type="InterPro" id="IPR003813">
    <property type="entry name" value="MvhD/FlpD"/>
</dbReference>
<dbReference type="PROSITE" id="PS51379">
    <property type="entry name" value="4FE4S_FER_2"/>
    <property type="match status" value="4"/>
</dbReference>
<dbReference type="Gene3D" id="3.50.50.60">
    <property type="entry name" value="FAD/NAD(P)-binding domain"/>
    <property type="match status" value="1"/>
</dbReference>
<dbReference type="PROSITE" id="PS00198">
    <property type="entry name" value="4FE4S_FER_1"/>
    <property type="match status" value="1"/>
</dbReference>
<dbReference type="InterPro" id="IPR053641">
    <property type="entry name" value="HdrA_heterodisulfide_rdct"/>
</dbReference>
<dbReference type="InterPro" id="IPR017896">
    <property type="entry name" value="4Fe4S_Fe-S-bd"/>
</dbReference>
<keyword evidence="8 10" id="KW-0408">Iron</keyword>
<dbReference type="GeneID" id="24811300"/>
<evidence type="ECO:0000256" key="8">
    <source>
        <dbReference type="ARBA" id="ARBA00023004"/>
    </source>
</evidence>
<dbReference type="GO" id="GO:0046872">
    <property type="term" value="F:metal ion binding"/>
    <property type="evidence" value="ECO:0007669"/>
    <property type="project" value="UniProtKB-KW"/>
</dbReference>
<evidence type="ECO:0000256" key="3">
    <source>
        <dbReference type="ARBA" id="ARBA00022485"/>
    </source>
</evidence>
<feature type="region of interest" description="Disordered" evidence="11">
    <location>
        <begin position="393"/>
        <end position="412"/>
    </location>
</feature>
<dbReference type="UniPathway" id="UPA00647">
    <property type="reaction ID" value="UER00700"/>
</dbReference>
<dbReference type="Pfam" id="PF12831">
    <property type="entry name" value="FAD_oxidored"/>
    <property type="match status" value="1"/>
</dbReference>
<dbReference type="Pfam" id="PF13187">
    <property type="entry name" value="Fer4_9"/>
    <property type="match status" value="1"/>
</dbReference>
<dbReference type="AlphaFoldDB" id="A0A0E3Q870"/>
<dbReference type="SUPFAM" id="SSF51905">
    <property type="entry name" value="FAD/NAD(P)-binding domain"/>
    <property type="match status" value="1"/>
</dbReference>
<dbReference type="Proteomes" id="UP000033096">
    <property type="component" value="Chromosome"/>
</dbReference>
<feature type="domain" description="4Fe-4S ferredoxin-type" evidence="12">
    <location>
        <begin position="239"/>
        <end position="267"/>
    </location>
</feature>
<dbReference type="Gene3D" id="3.30.70.20">
    <property type="match status" value="1"/>
</dbReference>
<dbReference type="PATRIC" id="fig|1434123.4.peg.3425"/>
<comment type="similarity">
    <text evidence="2 10">Belongs to the HdrA family.</text>
</comment>
<keyword evidence="7 10" id="KW-0560">Oxidoreductase</keyword>
<comment type="cofactor">
    <cofactor evidence="10">
        <name>[4Fe-4S] cluster</name>
        <dbReference type="ChEBI" id="CHEBI:49883"/>
    </cofactor>
</comment>
<dbReference type="PANTHER" id="PTHR43498:SF1">
    <property type="entry name" value="COB--COM HETERODISULFIDE REDUCTASE IRON-SULFUR SUBUNIT A"/>
    <property type="match status" value="1"/>
</dbReference>
<feature type="domain" description="4Fe-4S ferredoxin-type" evidence="12">
    <location>
        <begin position="285"/>
        <end position="320"/>
    </location>
</feature>
<evidence type="ECO:0000256" key="6">
    <source>
        <dbReference type="ARBA" id="ARBA00022827"/>
    </source>
</evidence>
<accession>A0A0E3Q870</accession>
<evidence type="ECO:0000256" key="4">
    <source>
        <dbReference type="ARBA" id="ARBA00022630"/>
    </source>
</evidence>
<gene>
    <name evidence="13" type="ORF">MSVAZ_2790</name>
</gene>
<evidence type="ECO:0000313" key="14">
    <source>
        <dbReference type="Proteomes" id="UP000033096"/>
    </source>
</evidence>
<dbReference type="GO" id="GO:0051539">
    <property type="term" value="F:4 iron, 4 sulfur cluster binding"/>
    <property type="evidence" value="ECO:0007669"/>
    <property type="project" value="UniProtKB-UniRule"/>
</dbReference>